<accession>A0A0V0QFE4</accession>
<dbReference type="SUPFAM" id="SSF52540">
    <property type="entry name" value="P-loop containing nucleoside triphosphate hydrolases"/>
    <property type="match status" value="1"/>
</dbReference>
<dbReference type="AlphaFoldDB" id="A0A0V0QFE4"/>
<evidence type="ECO:0000313" key="10">
    <source>
        <dbReference type="EMBL" id="KRX00929.1"/>
    </source>
</evidence>
<keyword evidence="6" id="KW-0636">Prenylation</keyword>
<dbReference type="SMART" id="SM00177">
    <property type="entry name" value="ARF"/>
    <property type="match status" value="1"/>
</dbReference>
<dbReference type="PANTHER" id="PTHR47980">
    <property type="entry name" value="LD44762P"/>
    <property type="match status" value="1"/>
</dbReference>
<proteinExistence type="inferred from homology"/>
<dbReference type="SMART" id="SM00173">
    <property type="entry name" value="RAS"/>
    <property type="match status" value="1"/>
</dbReference>
<name>A0A0V0QFE4_PSEPJ</name>
<evidence type="ECO:0000313" key="11">
    <source>
        <dbReference type="Proteomes" id="UP000054937"/>
    </source>
</evidence>
<dbReference type="GO" id="GO:0003924">
    <property type="term" value="F:GTPase activity"/>
    <property type="evidence" value="ECO:0007669"/>
    <property type="project" value="InterPro"/>
</dbReference>
<dbReference type="CDD" id="cd01867">
    <property type="entry name" value="Rab8_Rab10_Rab13_like"/>
    <property type="match status" value="1"/>
</dbReference>
<gene>
    <name evidence="10" type="ORF">PPERSA_09535</name>
</gene>
<evidence type="ECO:0000256" key="5">
    <source>
        <dbReference type="ARBA" id="ARBA00023288"/>
    </source>
</evidence>
<protein>
    <recommendedName>
        <fullName evidence="8">Ras-related protein Rab-1</fullName>
    </recommendedName>
    <alternativeName>
        <fullName evidence="9">Small GTP-binding protein rab1</fullName>
    </alternativeName>
</protein>
<dbReference type="InterPro" id="IPR027417">
    <property type="entry name" value="P-loop_NTPase"/>
</dbReference>
<keyword evidence="5" id="KW-0449">Lipoprotein</keyword>
<dbReference type="FunCoup" id="A0A0V0QFE4">
    <property type="interactions" value="422"/>
</dbReference>
<comment type="caution">
    <text evidence="10">The sequence shown here is derived from an EMBL/GenBank/DDBJ whole genome shotgun (WGS) entry which is preliminary data.</text>
</comment>
<dbReference type="Gene3D" id="3.40.50.300">
    <property type="entry name" value="P-loop containing nucleotide triphosphate hydrolases"/>
    <property type="match status" value="1"/>
</dbReference>
<keyword evidence="4" id="KW-0342">GTP-binding</keyword>
<dbReference type="GO" id="GO:0005525">
    <property type="term" value="F:GTP binding"/>
    <property type="evidence" value="ECO:0007669"/>
    <property type="project" value="UniProtKB-KW"/>
</dbReference>
<dbReference type="InterPro" id="IPR050305">
    <property type="entry name" value="Small_GTPase_Rab"/>
</dbReference>
<keyword evidence="3" id="KW-0653">Protein transport</keyword>
<dbReference type="Proteomes" id="UP000054937">
    <property type="component" value="Unassembled WGS sequence"/>
</dbReference>
<dbReference type="SMART" id="SM00176">
    <property type="entry name" value="RAN"/>
    <property type="match status" value="1"/>
</dbReference>
<dbReference type="OMA" id="CSMARDI"/>
<dbReference type="PRINTS" id="PR00449">
    <property type="entry name" value="RASTRNSFRMNG"/>
</dbReference>
<evidence type="ECO:0000256" key="8">
    <source>
        <dbReference type="ARBA" id="ARBA00067099"/>
    </source>
</evidence>
<dbReference type="FunFam" id="3.40.50.300:FF:001018">
    <property type="entry name" value="Rab family GTPase"/>
    <property type="match status" value="1"/>
</dbReference>
<dbReference type="GO" id="GO:0015031">
    <property type="term" value="P:protein transport"/>
    <property type="evidence" value="ECO:0007669"/>
    <property type="project" value="UniProtKB-KW"/>
</dbReference>
<evidence type="ECO:0000256" key="9">
    <source>
        <dbReference type="ARBA" id="ARBA00081865"/>
    </source>
</evidence>
<dbReference type="SMART" id="SM00175">
    <property type="entry name" value="RAB"/>
    <property type="match status" value="1"/>
</dbReference>
<keyword evidence="11" id="KW-1185">Reference proteome</keyword>
<evidence type="ECO:0000256" key="1">
    <source>
        <dbReference type="ARBA" id="ARBA00006270"/>
    </source>
</evidence>
<dbReference type="EMBL" id="LDAU01000180">
    <property type="protein sequence ID" value="KRX00929.1"/>
    <property type="molecule type" value="Genomic_DNA"/>
</dbReference>
<dbReference type="PROSITE" id="PS51420">
    <property type="entry name" value="RHO"/>
    <property type="match status" value="1"/>
</dbReference>
<sequence length="212" mass="24139">MQETPQGGNSDYDFLFKLLLIGNSGVGKSCMLMRYAENSFTSNFYNTIGVDFKIKTIPIENKQIKLQIWDTAGQDRFKTITCSYYRGAHGIIIVYDVTDRDSFDSVRNWMSEIEKYAQENVTKLIVGNKCDMDDSRKVKYEEGQELARQYNINYIETSAKNANNIEIAFKDIAKTVLDRVSCSQGNNSQAPQKNLKLGNTQQISQKKTRGCC</sequence>
<keyword evidence="3" id="KW-0813">Transport</keyword>
<dbReference type="OrthoDB" id="9989112at2759"/>
<keyword evidence="10" id="KW-0378">Hydrolase</keyword>
<dbReference type="Pfam" id="PF00071">
    <property type="entry name" value="Ras"/>
    <property type="match status" value="1"/>
</dbReference>
<evidence type="ECO:0000256" key="3">
    <source>
        <dbReference type="ARBA" id="ARBA00022927"/>
    </source>
</evidence>
<dbReference type="InterPro" id="IPR005225">
    <property type="entry name" value="Small_GTP-bd"/>
</dbReference>
<dbReference type="InParanoid" id="A0A0V0QFE4"/>
<comment type="function">
    <text evidence="7">Protein transport. Probably involved in vesicular traffic from ER to Golgi.</text>
</comment>
<keyword evidence="2" id="KW-0547">Nucleotide-binding</keyword>
<dbReference type="PROSITE" id="PS51421">
    <property type="entry name" value="RAS"/>
    <property type="match status" value="1"/>
</dbReference>
<evidence type="ECO:0000256" key="7">
    <source>
        <dbReference type="ARBA" id="ARBA00053444"/>
    </source>
</evidence>
<dbReference type="InterPro" id="IPR001806">
    <property type="entry name" value="Small_GTPase"/>
</dbReference>
<reference evidence="10 11" key="1">
    <citation type="journal article" date="2015" name="Sci. Rep.">
        <title>Genome of the facultative scuticociliatosis pathogen Pseudocohnilembus persalinus provides insight into its virulence through horizontal gene transfer.</title>
        <authorList>
            <person name="Xiong J."/>
            <person name="Wang G."/>
            <person name="Cheng J."/>
            <person name="Tian M."/>
            <person name="Pan X."/>
            <person name="Warren A."/>
            <person name="Jiang C."/>
            <person name="Yuan D."/>
            <person name="Miao W."/>
        </authorList>
    </citation>
    <scope>NUCLEOTIDE SEQUENCE [LARGE SCALE GENOMIC DNA]</scope>
    <source>
        <strain evidence="10">36N120E</strain>
    </source>
</reference>
<dbReference type="PROSITE" id="PS51419">
    <property type="entry name" value="RAB"/>
    <property type="match status" value="1"/>
</dbReference>
<organism evidence="10 11">
    <name type="scientific">Pseudocohnilembus persalinus</name>
    <name type="common">Ciliate</name>
    <dbReference type="NCBI Taxonomy" id="266149"/>
    <lineage>
        <taxon>Eukaryota</taxon>
        <taxon>Sar</taxon>
        <taxon>Alveolata</taxon>
        <taxon>Ciliophora</taxon>
        <taxon>Intramacronucleata</taxon>
        <taxon>Oligohymenophorea</taxon>
        <taxon>Scuticociliatia</taxon>
        <taxon>Philasterida</taxon>
        <taxon>Pseudocohnilembidae</taxon>
        <taxon>Pseudocohnilembus</taxon>
    </lineage>
</organism>
<comment type="similarity">
    <text evidence="1">Belongs to the small GTPase superfamily. Rab family.</text>
</comment>
<evidence type="ECO:0000256" key="6">
    <source>
        <dbReference type="ARBA" id="ARBA00023289"/>
    </source>
</evidence>
<evidence type="ECO:0000256" key="2">
    <source>
        <dbReference type="ARBA" id="ARBA00022741"/>
    </source>
</evidence>
<dbReference type="NCBIfam" id="TIGR00231">
    <property type="entry name" value="small_GTP"/>
    <property type="match status" value="1"/>
</dbReference>
<evidence type="ECO:0000256" key="4">
    <source>
        <dbReference type="ARBA" id="ARBA00023134"/>
    </source>
</evidence>
<dbReference type="SMART" id="SM00174">
    <property type="entry name" value="RHO"/>
    <property type="match status" value="1"/>
</dbReference>